<reference evidence="1 2" key="1">
    <citation type="submission" date="2018-06" db="EMBL/GenBank/DDBJ databases">
        <title>Comparative genomics of downy mildews reveals potential adaptations to biotrophy.</title>
        <authorList>
            <person name="Fletcher K."/>
            <person name="Klosterman S.J."/>
            <person name="Derevnina L."/>
            <person name="Martin F."/>
            <person name="Koike S."/>
            <person name="Reyes Chin-Wo S."/>
            <person name="Mou B."/>
            <person name="Michelmore R."/>
        </authorList>
    </citation>
    <scope>NUCLEOTIDE SEQUENCE [LARGE SCALE GENOMIC DNA]</scope>
    <source>
        <strain evidence="1 2">R14</strain>
    </source>
</reference>
<dbReference type="Proteomes" id="UP000282087">
    <property type="component" value="Unassembled WGS sequence"/>
</dbReference>
<organism evidence="1 2">
    <name type="scientific">Peronospora effusa</name>
    <dbReference type="NCBI Taxonomy" id="542832"/>
    <lineage>
        <taxon>Eukaryota</taxon>
        <taxon>Sar</taxon>
        <taxon>Stramenopiles</taxon>
        <taxon>Oomycota</taxon>
        <taxon>Peronosporomycetes</taxon>
        <taxon>Peronosporales</taxon>
        <taxon>Peronosporaceae</taxon>
        <taxon>Peronospora</taxon>
    </lineage>
</organism>
<gene>
    <name evidence="1" type="ORF">DD238_004016</name>
</gene>
<comment type="caution">
    <text evidence="1">The sequence shown here is derived from an EMBL/GenBank/DDBJ whole genome shotgun (WGS) entry which is preliminary data.</text>
</comment>
<name>A0A3M6VI17_9STRA</name>
<evidence type="ECO:0000313" key="2">
    <source>
        <dbReference type="Proteomes" id="UP000282087"/>
    </source>
</evidence>
<proteinExistence type="predicted"/>
<dbReference type="AlphaFoldDB" id="A0A3M6VI17"/>
<protein>
    <submittedName>
        <fullName evidence="1">Uncharacterized protein</fullName>
    </submittedName>
</protein>
<evidence type="ECO:0000313" key="1">
    <source>
        <dbReference type="EMBL" id="RMX66394.1"/>
    </source>
</evidence>
<accession>A0A3M6VI17</accession>
<sequence length="59" mass="6418">MKFAENILAEFTCMYLTSQGFCNAFRCEDLGEVVTPEGGTAQGRGVSGVARLKSRAKDR</sequence>
<keyword evidence="2" id="KW-1185">Reference proteome</keyword>
<dbReference type="EMBL" id="QLLG01000205">
    <property type="protein sequence ID" value="RMX66394.1"/>
    <property type="molecule type" value="Genomic_DNA"/>
</dbReference>